<reference evidence="2" key="1">
    <citation type="journal article" date="2022" name="bioRxiv">
        <title>Deciphering the potential niche of two novel black yeast fungi from a biological soil crust based on their genomes, phenotypes, and melanin regulation.</title>
        <authorList>
            <consortium name="DOE Joint Genome Institute"/>
            <person name="Carr E.C."/>
            <person name="Barton Q."/>
            <person name="Grambo S."/>
            <person name="Sullivan M."/>
            <person name="Renfro C.M."/>
            <person name="Kuo A."/>
            <person name="Pangilinan J."/>
            <person name="Lipzen A."/>
            <person name="Keymanesh K."/>
            <person name="Savage E."/>
            <person name="Barry K."/>
            <person name="Grigoriev I.V."/>
            <person name="Riekhof W.R."/>
            <person name="Harris S.S."/>
        </authorList>
    </citation>
    <scope>NUCLEOTIDE SEQUENCE</scope>
    <source>
        <strain evidence="2">JF 03-4F</strain>
    </source>
</reference>
<protein>
    <submittedName>
        <fullName evidence="2">Uncharacterized protein</fullName>
    </submittedName>
</protein>
<proteinExistence type="predicted"/>
<feature type="compositionally biased region" description="Polar residues" evidence="1">
    <location>
        <begin position="261"/>
        <end position="278"/>
    </location>
</feature>
<feature type="compositionally biased region" description="Low complexity" evidence="1">
    <location>
        <begin position="228"/>
        <end position="237"/>
    </location>
</feature>
<accession>A0AAN6DST9</accession>
<feature type="compositionally biased region" description="Polar residues" evidence="1">
    <location>
        <begin position="238"/>
        <end position="248"/>
    </location>
</feature>
<gene>
    <name evidence="2" type="ORF">EDD36DRAFT_419900</name>
</gene>
<evidence type="ECO:0000313" key="3">
    <source>
        <dbReference type="Proteomes" id="UP001203852"/>
    </source>
</evidence>
<feature type="region of interest" description="Disordered" evidence="1">
    <location>
        <begin position="190"/>
        <end position="278"/>
    </location>
</feature>
<evidence type="ECO:0000313" key="2">
    <source>
        <dbReference type="EMBL" id="KAI1612044.1"/>
    </source>
</evidence>
<dbReference type="Gene3D" id="2.40.70.10">
    <property type="entry name" value="Acid Proteases"/>
    <property type="match status" value="1"/>
</dbReference>
<dbReference type="EMBL" id="MU404355">
    <property type="protein sequence ID" value="KAI1612044.1"/>
    <property type="molecule type" value="Genomic_DNA"/>
</dbReference>
<dbReference type="AlphaFoldDB" id="A0AAN6DST9"/>
<dbReference type="InterPro" id="IPR021109">
    <property type="entry name" value="Peptidase_aspartic_dom_sf"/>
</dbReference>
<dbReference type="Pfam" id="PF13650">
    <property type="entry name" value="Asp_protease_2"/>
    <property type="match status" value="1"/>
</dbReference>
<feature type="region of interest" description="Disordered" evidence="1">
    <location>
        <begin position="1"/>
        <end position="67"/>
    </location>
</feature>
<dbReference type="Proteomes" id="UP001203852">
    <property type="component" value="Unassembled WGS sequence"/>
</dbReference>
<name>A0AAN6DST9_9EURO</name>
<evidence type="ECO:0000256" key="1">
    <source>
        <dbReference type="SAM" id="MobiDB-lite"/>
    </source>
</evidence>
<feature type="compositionally biased region" description="Polar residues" evidence="1">
    <location>
        <begin position="20"/>
        <end position="46"/>
    </location>
</feature>
<feature type="compositionally biased region" description="Polar residues" evidence="1">
    <location>
        <begin position="1"/>
        <end position="11"/>
    </location>
</feature>
<dbReference type="CDD" id="cd00303">
    <property type="entry name" value="retropepsin_like"/>
    <property type="match status" value="1"/>
</dbReference>
<organism evidence="2 3">
    <name type="scientific">Exophiala viscosa</name>
    <dbReference type="NCBI Taxonomy" id="2486360"/>
    <lineage>
        <taxon>Eukaryota</taxon>
        <taxon>Fungi</taxon>
        <taxon>Dikarya</taxon>
        <taxon>Ascomycota</taxon>
        <taxon>Pezizomycotina</taxon>
        <taxon>Eurotiomycetes</taxon>
        <taxon>Chaetothyriomycetidae</taxon>
        <taxon>Chaetothyriales</taxon>
        <taxon>Herpotrichiellaceae</taxon>
        <taxon>Exophiala</taxon>
    </lineage>
</organism>
<dbReference type="SUPFAM" id="SSF50630">
    <property type="entry name" value="Acid proteases"/>
    <property type="match status" value="1"/>
</dbReference>
<sequence length="278" mass="30361">MVQWSTPQRATSKTDEPLSQVGTQEEQLQNVVGSAENSRASVSGPLSTKAKPVPQLASRSPPSRFQRPYSSECMLCRLQASGRTIIALADTGATENLISSRLATSLKLKVHPWQGALCLAGNKTLSAYGVANLEIRHNDFCASIRVLVAHIQRDLILGQPFWKTYRVVPDYARGGIIIRENEKRWHLGLKSPPVDMSTGEQMQAATRGKEQTKSVTCSTKPLREHTLTSAMSAMSTSPSYLSPTQSSRARSHAVKHKDTEASLQPLSPPQQSVDSTVE</sequence>
<keyword evidence="3" id="KW-1185">Reference proteome</keyword>
<comment type="caution">
    <text evidence="2">The sequence shown here is derived from an EMBL/GenBank/DDBJ whole genome shotgun (WGS) entry which is preliminary data.</text>
</comment>